<comment type="caution">
    <text evidence="2">The sequence shown here is derived from an EMBL/GenBank/DDBJ whole genome shotgun (WGS) entry which is preliminary data.</text>
</comment>
<organism evidence="2 3">
    <name type="scientific">Meganyctiphanes norvegica</name>
    <name type="common">Northern krill</name>
    <name type="synonym">Thysanopoda norvegica</name>
    <dbReference type="NCBI Taxonomy" id="48144"/>
    <lineage>
        <taxon>Eukaryota</taxon>
        <taxon>Metazoa</taxon>
        <taxon>Ecdysozoa</taxon>
        <taxon>Arthropoda</taxon>
        <taxon>Crustacea</taxon>
        <taxon>Multicrustacea</taxon>
        <taxon>Malacostraca</taxon>
        <taxon>Eumalacostraca</taxon>
        <taxon>Eucarida</taxon>
        <taxon>Euphausiacea</taxon>
        <taxon>Euphausiidae</taxon>
        <taxon>Meganyctiphanes</taxon>
    </lineage>
</organism>
<dbReference type="EMBL" id="CAXKWB010007839">
    <property type="protein sequence ID" value="CAL4088614.1"/>
    <property type="molecule type" value="Genomic_DNA"/>
</dbReference>
<protein>
    <submittedName>
        <fullName evidence="2">Uncharacterized protein</fullName>
    </submittedName>
</protein>
<dbReference type="Proteomes" id="UP001497623">
    <property type="component" value="Unassembled WGS sequence"/>
</dbReference>
<dbReference type="AlphaFoldDB" id="A0AAV2QIZ9"/>
<gene>
    <name evidence="2" type="ORF">MNOR_LOCUS13596</name>
</gene>
<reference evidence="2 3" key="1">
    <citation type="submission" date="2024-05" db="EMBL/GenBank/DDBJ databases">
        <authorList>
            <person name="Wallberg A."/>
        </authorList>
    </citation>
    <scope>NUCLEOTIDE SEQUENCE [LARGE SCALE GENOMIC DNA]</scope>
</reference>
<dbReference type="InterPro" id="IPR040436">
    <property type="entry name" value="Disconnected-like"/>
</dbReference>
<name>A0AAV2QIZ9_MEGNR</name>
<feature type="non-terminal residue" evidence="2">
    <location>
        <position position="229"/>
    </location>
</feature>
<dbReference type="PANTHER" id="PTHR15021:SF0">
    <property type="entry name" value="DISCO-RELATED, ISOFORM A-RELATED"/>
    <property type="match status" value="1"/>
</dbReference>
<sequence>MMGPTCLEPSVGSSLGSTHLMGTDTGVNSSQEVEDGETCSSYTNTGSSADKNTLVLQVASLILQKCQALPIKLKILLDRLFSLLSKEEFKHLLSAFGWTYEDYKRGYRHSDQSGNTLQKWHMISPEEERIILHHFLLFKETKAIAQQLLKSKSSRCESNDHEKLLRDPGDDSRFQGNKKERFSDFSNEKPFIDLKDQINTPREPCDPLRMVKDPIKEFKDTLGYKKHWS</sequence>
<accession>A0AAV2QIZ9</accession>
<proteinExistence type="predicted"/>
<feature type="region of interest" description="Disordered" evidence="1">
    <location>
        <begin position="159"/>
        <end position="179"/>
    </location>
</feature>
<evidence type="ECO:0000313" key="3">
    <source>
        <dbReference type="Proteomes" id="UP001497623"/>
    </source>
</evidence>
<dbReference type="GO" id="GO:0006355">
    <property type="term" value="P:regulation of DNA-templated transcription"/>
    <property type="evidence" value="ECO:0007669"/>
    <property type="project" value="TreeGrafter"/>
</dbReference>
<dbReference type="GO" id="GO:0005634">
    <property type="term" value="C:nucleus"/>
    <property type="evidence" value="ECO:0007669"/>
    <property type="project" value="TreeGrafter"/>
</dbReference>
<keyword evidence="3" id="KW-1185">Reference proteome</keyword>
<evidence type="ECO:0000313" key="2">
    <source>
        <dbReference type="EMBL" id="CAL4088614.1"/>
    </source>
</evidence>
<evidence type="ECO:0000256" key="1">
    <source>
        <dbReference type="SAM" id="MobiDB-lite"/>
    </source>
</evidence>
<feature type="region of interest" description="Disordered" evidence="1">
    <location>
        <begin position="1"/>
        <end position="45"/>
    </location>
</feature>
<dbReference type="PANTHER" id="PTHR15021">
    <property type="entry name" value="DISCONNECTED-RELATED"/>
    <property type="match status" value="1"/>
</dbReference>